<dbReference type="AlphaFoldDB" id="A0A1S3NIR7"/>
<comment type="subcellular location">
    <subcellularLocation>
        <location evidence="1">Membrane</location>
        <topology evidence="1">Single-pass membrane protein</topology>
    </subcellularLocation>
</comment>
<accession>A0A1S3NIR7</accession>
<protein>
    <submittedName>
        <fullName evidence="15">Acyl-CoA-binding domain-containing protein 5A isoform X1</fullName>
    </submittedName>
</protein>
<evidence type="ECO:0000256" key="7">
    <source>
        <dbReference type="ARBA" id="ARBA00023054"/>
    </source>
</evidence>
<reference evidence="15" key="1">
    <citation type="submission" date="2025-08" db="UniProtKB">
        <authorList>
            <consortium name="RefSeq"/>
        </authorList>
    </citation>
    <scope>IDENTIFICATION</scope>
</reference>
<dbReference type="GO" id="GO:0006631">
    <property type="term" value="P:fatty acid metabolic process"/>
    <property type="evidence" value="ECO:0007669"/>
    <property type="project" value="TreeGrafter"/>
</dbReference>
<dbReference type="SUPFAM" id="SSF47027">
    <property type="entry name" value="Acyl-CoA binding protein"/>
    <property type="match status" value="1"/>
</dbReference>
<keyword evidence="9" id="KW-0472">Membrane</keyword>
<evidence type="ECO:0000256" key="10">
    <source>
        <dbReference type="ARBA" id="ARBA00025481"/>
    </source>
</evidence>
<feature type="compositionally biased region" description="Basic and acidic residues" evidence="12">
    <location>
        <begin position="376"/>
        <end position="392"/>
    </location>
</feature>
<proteinExistence type="inferred from homology"/>
<evidence type="ECO:0000256" key="6">
    <source>
        <dbReference type="ARBA" id="ARBA00023006"/>
    </source>
</evidence>
<dbReference type="PIRSF" id="PIRSF002412">
    <property type="entry name" value="MA_DBI"/>
    <property type="match status" value="1"/>
</dbReference>
<dbReference type="GO" id="GO:0016020">
    <property type="term" value="C:membrane"/>
    <property type="evidence" value="ECO:0007669"/>
    <property type="project" value="UniProtKB-SubCell"/>
</dbReference>
<evidence type="ECO:0000256" key="8">
    <source>
        <dbReference type="ARBA" id="ARBA00023121"/>
    </source>
</evidence>
<dbReference type="InterPro" id="IPR016347">
    <property type="entry name" value="ACBD5"/>
</dbReference>
<keyword evidence="5" id="KW-1133">Transmembrane helix</keyword>
<sequence length="553" mass="60834">MMEIEDGKPLYERRFDAAVKVIQSLPPDGSFQPSNDMMLKFYSYYKQSTLGPCNTPRPGFWDPMGKVKWDAWNDLGEMPKEEAMIAYVDELKLILEGMPCTAEVEQLLLVLGPFYEQVQEKKHINQVSDLSAGFGTMITSAPSKSVTRSIIRTMEMNGTLETRPPRPAVEPPEPNVMAVKEQGEEEEFEFDEEDEIDVEEEEIAEIKEVKKANEKSKKKGSSRRPKVPLSEGNVGNGMSHFSNGTHTSKAALNSEDSEEGLLSSILPLEPHVQVNGHHADLDVSWPRHVTSDSDSEVYCDSMDQFGLEEGSEAHTDRCLELDEEEQGESHSPLSDQEGPAEAPCGTPEDPQGPPKGIQCGGEDGETSGGASQRQRLNTDRADSSLVRRERGSRSSRHGLEAQGPFLGSGGDGERWGGAGATGGSLNEQIVVALARLQEDMQSVLERLHTLEALTASQSLALPYPPSPLAKKGSKNPSWWPFDLSPSAVAFAVAWPFVVQWLIRLYLQHESTEKSPVPKTQSDDESSLNSLWLGNSRRLPSTFPHTSVTLAFAL</sequence>
<gene>
    <name evidence="15" type="primary">LOC106579699</name>
</gene>
<dbReference type="GO" id="GO:0000425">
    <property type="term" value="P:pexophagy"/>
    <property type="evidence" value="ECO:0007669"/>
    <property type="project" value="InterPro"/>
</dbReference>
<feature type="binding site" evidence="11">
    <location>
        <begin position="22"/>
        <end position="31"/>
    </location>
    <ligand>
        <name>an acyl-CoA</name>
        <dbReference type="ChEBI" id="CHEBI:58342"/>
    </ligand>
</feature>
<evidence type="ECO:0000256" key="2">
    <source>
        <dbReference type="ARBA" id="ARBA00010310"/>
    </source>
</evidence>
<keyword evidence="4" id="KW-0812">Transmembrane</keyword>
<evidence type="ECO:0000313" key="15">
    <source>
        <dbReference type="RefSeq" id="XP_014015308.2"/>
    </source>
</evidence>
<feature type="binding site" evidence="11">
    <location>
        <position position="68"/>
    </location>
    <ligand>
        <name>an acyl-CoA</name>
        <dbReference type="ChEBI" id="CHEBI:58342"/>
    </ligand>
</feature>
<keyword evidence="6" id="KW-0072">Autophagy</keyword>
<dbReference type="PRINTS" id="PR00689">
    <property type="entry name" value="ACOABINDINGP"/>
</dbReference>
<dbReference type="Gene3D" id="1.20.80.10">
    <property type="match status" value="1"/>
</dbReference>
<keyword evidence="14" id="KW-1185">Reference proteome</keyword>
<evidence type="ECO:0000256" key="4">
    <source>
        <dbReference type="ARBA" id="ARBA00022692"/>
    </source>
</evidence>
<feature type="binding site" evidence="11">
    <location>
        <position position="87"/>
    </location>
    <ligand>
        <name>an acyl-CoA</name>
        <dbReference type="ChEBI" id="CHEBI:58342"/>
    </ligand>
</feature>
<organism evidence="14 15">
    <name type="scientific">Salmo salar</name>
    <name type="common">Atlantic salmon</name>
    <dbReference type="NCBI Taxonomy" id="8030"/>
    <lineage>
        <taxon>Eukaryota</taxon>
        <taxon>Metazoa</taxon>
        <taxon>Chordata</taxon>
        <taxon>Craniata</taxon>
        <taxon>Vertebrata</taxon>
        <taxon>Euteleostomi</taxon>
        <taxon>Actinopterygii</taxon>
        <taxon>Neopterygii</taxon>
        <taxon>Teleostei</taxon>
        <taxon>Protacanthopterygii</taxon>
        <taxon>Salmoniformes</taxon>
        <taxon>Salmonidae</taxon>
        <taxon>Salmoninae</taxon>
        <taxon>Salmo</taxon>
    </lineage>
</organism>
<feature type="region of interest" description="Disordered" evidence="12">
    <location>
        <begin position="207"/>
        <end position="256"/>
    </location>
</feature>
<dbReference type="InterPro" id="IPR000582">
    <property type="entry name" value="Acyl-CoA-binding_protein"/>
</dbReference>
<evidence type="ECO:0000256" key="1">
    <source>
        <dbReference type="ARBA" id="ARBA00004167"/>
    </source>
</evidence>
<name>A0A1S3NIR7_SALSA</name>
<feature type="compositionally biased region" description="Basic and acidic residues" evidence="12">
    <location>
        <begin position="311"/>
        <end position="320"/>
    </location>
</feature>
<keyword evidence="7" id="KW-0175">Coiled coil</keyword>
<evidence type="ECO:0000256" key="12">
    <source>
        <dbReference type="SAM" id="MobiDB-lite"/>
    </source>
</evidence>
<dbReference type="PROSITE" id="PS00880">
    <property type="entry name" value="ACB_1"/>
    <property type="match status" value="1"/>
</dbReference>
<dbReference type="PANTHER" id="PTHR23310:SF6">
    <property type="entry name" value="ACYL-COA-BINDING DOMAIN-CONTAINING PROTEIN 5"/>
    <property type="match status" value="1"/>
</dbReference>
<dbReference type="Pfam" id="PF00887">
    <property type="entry name" value="ACBP"/>
    <property type="match status" value="1"/>
</dbReference>
<comment type="function">
    <text evidence="10">Acyl-CoA binding protein which acts as the peroxisome receptor for pexophagy but is dispensable for aggrephagy and nonselective autophagy. Binds medium- and long-chain acyl-CoA esters.</text>
</comment>
<feature type="compositionally biased region" description="Gly residues" evidence="12">
    <location>
        <begin position="406"/>
        <end position="420"/>
    </location>
</feature>
<keyword evidence="8" id="KW-0446">Lipid-binding</keyword>
<keyword evidence="3" id="KW-0813">Transport</keyword>
<dbReference type="GO" id="GO:0005777">
    <property type="term" value="C:peroxisome"/>
    <property type="evidence" value="ECO:0007669"/>
    <property type="project" value="TreeGrafter"/>
</dbReference>
<comment type="similarity">
    <text evidence="2">Belongs to the ATG37 family.</text>
</comment>
<dbReference type="GO" id="GO:0000062">
    <property type="term" value="F:fatty-acyl-CoA binding"/>
    <property type="evidence" value="ECO:0007669"/>
    <property type="project" value="InterPro"/>
</dbReference>
<dbReference type="Proteomes" id="UP001652741">
    <property type="component" value="Chromosome ssa19"/>
</dbReference>
<dbReference type="KEGG" id="sasa:106579699"/>
<dbReference type="RefSeq" id="XP_014015308.2">
    <property type="nucleotide sequence ID" value="XM_014159833.2"/>
</dbReference>
<dbReference type="PROSITE" id="PS51228">
    <property type="entry name" value="ACB_2"/>
    <property type="match status" value="1"/>
</dbReference>
<evidence type="ECO:0000313" key="14">
    <source>
        <dbReference type="Proteomes" id="UP001652741"/>
    </source>
</evidence>
<evidence type="ECO:0000259" key="13">
    <source>
        <dbReference type="PROSITE" id="PS51228"/>
    </source>
</evidence>
<dbReference type="InterPro" id="IPR022408">
    <property type="entry name" value="Acyl-CoA-binding_prot_CS"/>
</dbReference>
<dbReference type="InterPro" id="IPR014352">
    <property type="entry name" value="FERM/acyl-CoA-bd_prot_sf"/>
</dbReference>
<dbReference type="GeneID" id="106579699"/>
<evidence type="ECO:0000256" key="11">
    <source>
        <dbReference type="PIRSR" id="PIRSR002412-1"/>
    </source>
</evidence>
<evidence type="ECO:0000256" key="9">
    <source>
        <dbReference type="ARBA" id="ARBA00023136"/>
    </source>
</evidence>
<feature type="compositionally biased region" description="Basic residues" evidence="12">
    <location>
        <begin position="216"/>
        <end position="226"/>
    </location>
</feature>
<dbReference type="PANTHER" id="PTHR23310">
    <property type="entry name" value="ACYL-COA-BINDING PROTEIN, ACBP"/>
    <property type="match status" value="1"/>
</dbReference>
<dbReference type="CDD" id="cd00435">
    <property type="entry name" value="ACBP"/>
    <property type="match status" value="1"/>
</dbReference>
<evidence type="ECO:0000256" key="5">
    <source>
        <dbReference type="ARBA" id="ARBA00022989"/>
    </source>
</evidence>
<evidence type="ECO:0000256" key="3">
    <source>
        <dbReference type="ARBA" id="ARBA00022448"/>
    </source>
</evidence>
<feature type="region of interest" description="Disordered" evidence="12">
    <location>
        <begin position="300"/>
        <end position="420"/>
    </location>
</feature>
<feature type="compositionally biased region" description="Polar residues" evidence="12">
    <location>
        <begin position="239"/>
        <end position="251"/>
    </location>
</feature>
<dbReference type="InterPro" id="IPR035984">
    <property type="entry name" value="Acyl-CoA-binding_sf"/>
</dbReference>
<feature type="domain" description="ACB" evidence="13">
    <location>
        <begin position="11"/>
        <end position="100"/>
    </location>
</feature>
<feature type="binding site" evidence="11">
    <location>
        <begin position="42"/>
        <end position="46"/>
    </location>
    <ligand>
        <name>an acyl-CoA</name>
        <dbReference type="ChEBI" id="CHEBI:58342"/>
    </ligand>
</feature>